<gene>
    <name evidence="1" type="ORF">BDN72DRAFT_458852</name>
</gene>
<sequence length="168" mass="19156">MEVMTQKIERGMVIEGTKRRRFMYSQPMIFPGNQGDVQEKRDGDGYETLPIPVITLHNSKSCAATHCRCTFNFQALFTNTSDTENMERCTPEDRKKHLTSARSPHGGQHQRQLTFKSSQATHNSSTDPRKLDVDSRQYFKSLPMMISSCLHGAAYSRLQHMANKSVVK</sequence>
<protein>
    <submittedName>
        <fullName evidence="1">Uncharacterized protein</fullName>
    </submittedName>
</protein>
<proteinExistence type="predicted"/>
<accession>A0ACD3AZM0</accession>
<name>A0ACD3AZM0_9AGAR</name>
<dbReference type="EMBL" id="ML208298">
    <property type="protein sequence ID" value="TFK71438.1"/>
    <property type="molecule type" value="Genomic_DNA"/>
</dbReference>
<dbReference type="Proteomes" id="UP000308600">
    <property type="component" value="Unassembled WGS sequence"/>
</dbReference>
<keyword evidence="2" id="KW-1185">Reference proteome</keyword>
<organism evidence="1 2">
    <name type="scientific">Pluteus cervinus</name>
    <dbReference type="NCBI Taxonomy" id="181527"/>
    <lineage>
        <taxon>Eukaryota</taxon>
        <taxon>Fungi</taxon>
        <taxon>Dikarya</taxon>
        <taxon>Basidiomycota</taxon>
        <taxon>Agaricomycotina</taxon>
        <taxon>Agaricomycetes</taxon>
        <taxon>Agaricomycetidae</taxon>
        <taxon>Agaricales</taxon>
        <taxon>Pluteineae</taxon>
        <taxon>Pluteaceae</taxon>
        <taxon>Pluteus</taxon>
    </lineage>
</organism>
<evidence type="ECO:0000313" key="2">
    <source>
        <dbReference type="Proteomes" id="UP000308600"/>
    </source>
</evidence>
<reference evidence="1 2" key="1">
    <citation type="journal article" date="2019" name="Nat. Ecol. Evol.">
        <title>Megaphylogeny resolves global patterns of mushroom evolution.</title>
        <authorList>
            <person name="Varga T."/>
            <person name="Krizsan K."/>
            <person name="Foldi C."/>
            <person name="Dima B."/>
            <person name="Sanchez-Garcia M."/>
            <person name="Sanchez-Ramirez S."/>
            <person name="Szollosi G.J."/>
            <person name="Szarkandi J.G."/>
            <person name="Papp V."/>
            <person name="Albert L."/>
            <person name="Andreopoulos W."/>
            <person name="Angelini C."/>
            <person name="Antonin V."/>
            <person name="Barry K.W."/>
            <person name="Bougher N.L."/>
            <person name="Buchanan P."/>
            <person name="Buyck B."/>
            <person name="Bense V."/>
            <person name="Catcheside P."/>
            <person name="Chovatia M."/>
            <person name="Cooper J."/>
            <person name="Damon W."/>
            <person name="Desjardin D."/>
            <person name="Finy P."/>
            <person name="Geml J."/>
            <person name="Haridas S."/>
            <person name="Hughes K."/>
            <person name="Justo A."/>
            <person name="Karasinski D."/>
            <person name="Kautmanova I."/>
            <person name="Kiss B."/>
            <person name="Kocsube S."/>
            <person name="Kotiranta H."/>
            <person name="LaButti K.M."/>
            <person name="Lechner B.E."/>
            <person name="Liimatainen K."/>
            <person name="Lipzen A."/>
            <person name="Lukacs Z."/>
            <person name="Mihaltcheva S."/>
            <person name="Morgado L.N."/>
            <person name="Niskanen T."/>
            <person name="Noordeloos M.E."/>
            <person name="Ohm R.A."/>
            <person name="Ortiz-Santana B."/>
            <person name="Ovrebo C."/>
            <person name="Racz N."/>
            <person name="Riley R."/>
            <person name="Savchenko A."/>
            <person name="Shiryaev A."/>
            <person name="Soop K."/>
            <person name="Spirin V."/>
            <person name="Szebenyi C."/>
            <person name="Tomsovsky M."/>
            <person name="Tulloss R.E."/>
            <person name="Uehling J."/>
            <person name="Grigoriev I.V."/>
            <person name="Vagvolgyi C."/>
            <person name="Papp T."/>
            <person name="Martin F.M."/>
            <person name="Miettinen O."/>
            <person name="Hibbett D.S."/>
            <person name="Nagy L.G."/>
        </authorList>
    </citation>
    <scope>NUCLEOTIDE SEQUENCE [LARGE SCALE GENOMIC DNA]</scope>
    <source>
        <strain evidence="1 2">NL-1719</strain>
    </source>
</reference>
<evidence type="ECO:0000313" key="1">
    <source>
        <dbReference type="EMBL" id="TFK71438.1"/>
    </source>
</evidence>